<evidence type="ECO:0000256" key="1">
    <source>
        <dbReference type="ARBA" id="ARBA00023002"/>
    </source>
</evidence>
<dbReference type="STRING" id="1429043.X474_26130"/>
<dbReference type="Gene3D" id="3.30.9.10">
    <property type="entry name" value="D-Amino Acid Oxidase, subunit A, domain 2"/>
    <property type="match status" value="1"/>
</dbReference>
<dbReference type="InterPro" id="IPR036188">
    <property type="entry name" value="FAD/NAD-bd_sf"/>
</dbReference>
<dbReference type="GO" id="GO:0005737">
    <property type="term" value="C:cytoplasm"/>
    <property type="evidence" value="ECO:0007669"/>
    <property type="project" value="TreeGrafter"/>
</dbReference>
<keyword evidence="1" id="KW-0560">Oxidoreductase</keyword>
<keyword evidence="4" id="KW-1185">Reference proteome</keyword>
<dbReference type="InterPro" id="IPR006076">
    <property type="entry name" value="FAD-dep_OxRdtase"/>
</dbReference>
<dbReference type="Pfam" id="PF01266">
    <property type="entry name" value="DAO"/>
    <property type="match status" value="1"/>
</dbReference>
<proteinExistence type="predicted"/>
<dbReference type="InParanoid" id="A0A0D2JNU9"/>
<evidence type="ECO:0000259" key="2">
    <source>
        <dbReference type="Pfam" id="PF01266"/>
    </source>
</evidence>
<evidence type="ECO:0000313" key="3">
    <source>
        <dbReference type="EMBL" id="KIX11170.1"/>
    </source>
</evidence>
<reference evidence="3 4" key="1">
    <citation type="submission" date="2013-11" db="EMBL/GenBank/DDBJ databases">
        <title>Metagenomic analysis of a methanogenic consortium involved in long chain n-alkane degradation.</title>
        <authorList>
            <person name="Davidova I.A."/>
            <person name="Callaghan A.V."/>
            <person name="Wawrik B."/>
            <person name="Pruitt S."/>
            <person name="Marks C."/>
            <person name="Duncan K.E."/>
            <person name="Suflita J.M."/>
        </authorList>
    </citation>
    <scope>NUCLEOTIDE SEQUENCE [LARGE SCALE GENOMIC DNA]</scope>
    <source>
        <strain evidence="3 4">SPR</strain>
    </source>
</reference>
<organism evidence="3 4">
    <name type="scientific">Dethiosulfatarculus sandiegensis</name>
    <dbReference type="NCBI Taxonomy" id="1429043"/>
    <lineage>
        <taxon>Bacteria</taxon>
        <taxon>Pseudomonadati</taxon>
        <taxon>Thermodesulfobacteriota</taxon>
        <taxon>Desulfarculia</taxon>
        <taxon>Desulfarculales</taxon>
        <taxon>Desulfarculaceae</taxon>
        <taxon>Dethiosulfatarculus</taxon>
    </lineage>
</organism>
<feature type="domain" description="FAD dependent oxidoreductase" evidence="2">
    <location>
        <begin position="2"/>
        <end position="346"/>
    </location>
</feature>
<name>A0A0D2JNU9_9BACT</name>
<accession>A0A0D2JNU9</accession>
<dbReference type="SUPFAM" id="SSF51905">
    <property type="entry name" value="FAD/NAD(P)-binding domain"/>
    <property type="match status" value="1"/>
</dbReference>
<dbReference type="GO" id="GO:0016491">
    <property type="term" value="F:oxidoreductase activity"/>
    <property type="evidence" value="ECO:0007669"/>
    <property type="project" value="UniProtKB-KW"/>
</dbReference>
<evidence type="ECO:0000313" key="4">
    <source>
        <dbReference type="Proteomes" id="UP000032233"/>
    </source>
</evidence>
<dbReference type="Gene3D" id="3.50.50.60">
    <property type="entry name" value="FAD/NAD(P)-binding domain"/>
    <property type="match status" value="1"/>
</dbReference>
<protein>
    <submittedName>
        <fullName evidence="3">Sarcosine oxidase subunit beta</fullName>
    </submittedName>
</protein>
<dbReference type="EMBL" id="AZAC01000067">
    <property type="protein sequence ID" value="KIX11170.1"/>
    <property type="molecule type" value="Genomic_DNA"/>
</dbReference>
<dbReference type="SUPFAM" id="SSF54373">
    <property type="entry name" value="FAD-linked reductases, C-terminal domain"/>
    <property type="match status" value="1"/>
</dbReference>
<dbReference type="AlphaFoldDB" id="A0A0D2JNU9"/>
<gene>
    <name evidence="3" type="ORF">X474_26130</name>
</gene>
<dbReference type="PANTHER" id="PTHR13847:SF287">
    <property type="entry name" value="FAD-DEPENDENT OXIDOREDUCTASE DOMAIN-CONTAINING PROTEIN 1"/>
    <property type="match status" value="1"/>
</dbReference>
<dbReference type="Proteomes" id="UP000032233">
    <property type="component" value="Unassembled WGS sequence"/>
</dbReference>
<comment type="caution">
    <text evidence="3">The sequence shown here is derived from an EMBL/GenBank/DDBJ whole genome shotgun (WGS) entry which is preliminary data.</text>
</comment>
<sequence>MVIGGGLHGLATAYFLAKDHKMRRIAVLERKHFGYGGSSRNTEVFRVNQRAPEILPLYVLSKNLWLELSAELEWNLMVWEKGLVGLAHSEAGFNNMLMRHETQRRMGIENYLLNPEELKKLVPLLDISQRRDQPVVGGYFNPPGGQVHHDAAVWGFVKACHRMGVDLCPKTEVTGIQVKNGRVTGVETPKGEISSPLVLMAPGGYSSTVAEKAGLELPVVTLPLQAMVTECVRPCLDHVMVSESYFCYVQQTVKGDLIMGAHLDPWQSYKLYNTYEFAREQAYGMLEMMPDIANLKIMRTWSGLCDMTVDGAPVMGATDIENLFVDAGWGYFGFKSSPGCGKTMAEYMATGNCPETIRYLGIDRFYEGRMIPESYIART</sequence>
<dbReference type="PANTHER" id="PTHR13847">
    <property type="entry name" value="SARCOSINE DEHYDROGENASE-RELATED"/>
    <property type="match status" value="1"/>
</dbReference>